<reference evidence="9" key="2">
    <citation type="journal article" date="2021" name="PeerJ">
        <title>Extensive microbial diversity within the chicken gut microbiome revealed by metagenomics and culture.</title>
        <authorList>
            <person name="Gilroy R."/>
            <person name="Ravi A."/>
            <person name="Getino M."/>
            <person name="Pursley I."/>
            <person name="Horton D.L."/>
            <person name="Alikhan N.F."/>
            <person name="Baker D."/>
            <person name="Gharbi K."/>
            <person name="Hall N."/>
            <person name="Watson M."/>
            <person name="Adriaenssens E.M."/>
            <person name="Foster-Nyarko E."/>
            <person name="Jarju S."/>
            <person name="Secka A."/>
            <person name="Antonio M."/>
            <person name="Oren A."/>
            <person name="Chaudhuri R.R."/>
            <person name="La Ragione R."/>
            <person name="Hildebrand F."/>
            <person name="Pallen M.J."/>
        </authorList>
    </citation>
    <scope>NUCLEOTIDE SEQUENCE</scope>
    <source>
        <strain evidence="9">CHK176-6737</strain>
    </source>
</reference>
<dbReference type="GO" id="GO:0006508">
    <property type="term" value="P:proteolysis"/>
    <property type="evidence" value="ECO:0007669"/>
    <property type="project" value="UniProtKB-KW"/>
</dbReference>
<evidence type="ECO:0000313" key="9">
    <source>
        <dbReference type="EMBL" id="HIU69951.1"/>
    </source>
</evidence>
<dbReference type="Gene3D" id="3.40.50.10740">
    <property type="entry name" value="Class I glutamine amidotransferase-like"/>
    <property type="match status" value="1"/>
</dbReference>
<dbReference type="SUPFAM" id="SSF141986">
    <property type="entry name" value="LD-carboxypeptidase A C-terminal domain-like"/>
    <property type="match status" value="1"/>
</dbReference>
<feature type="active site" description="Charge relay system" evidence="6">
    <location>
        <position position="266"/>
    </location>
</feature>
<keyword evidence="3" id="KW-0645">Protease</keyword>
<dbReference type="InterPro" id="IPR029062">
    <property type="entry name" value="Class_I_gatase-like"/>
</dbReference>
<evidence type="ECO:0000259" key="7">
    <source>
        <dbReference type="Pfam" id="PF02016"/>
    </source>
</evidence>
<evidence type="ECO:0000313" key="10">
    <source>
        <dbReference type="Proteomes" id="UP000824125"/>
    </source>
</evidence>
<dbReference type="Pfam" id="PF17676">
    <property type="entry name" value="Peptidase_S66C"/>
    <property type="match status" value="1"/>
</dbReference>
<organism evidence="9 10">
    <name type="scientific">Candidatus Scybalenecus merdavium</name>
    <dbReference type="NCBI Taxonomy" id="2840939"/>
    <lineage>
        <taxon>Bacteria</taxon>
        <taxon>Bacillati</taxon>
        <taxon>Bacillota</taxon>
        <taxon>Clostridia</taxon>
        <taxon>Eubacteriales</taxon>
        <taxon>Oscillospiraceae</taxon>
        <taxon>Oscillospiraceae incertae sedis</taxon>
        <taxon>Candidatus Scybalenecus</taxon>
    </lineage>
</organism>
<dbReference type="EMBL" id="DVNM01000045">
    <property type="protein sequence ID" value="HIU69951.1"/>
    <property type="molecule type" value="Genomic_DNA"/>
</dbReference>
<feature type="domain" description="LD-carboxypeptidase N-terminal" evidence="7">
    <location>
        <begin position="4"/>
        <end position="124"/>
    </location>
</feature>
<dbReference type="SUPFAM" id="SSF52317">
    <property type="entry name" value="Class I glutamine amidotransferase-like"/>
    <property type="match status" value="1"/>
</dbReference>
<keyword evidence="5" id="KW-0720">Serine protease</keyword>
<keyword evidence="4" id="KW-0378">Hydrolase</keyword>
<dbReference type="Proteomes" id="UP000824125">
    <property type="component" value="Unassembled WGS sequence"/>
</dbReference>
<reference evidence="9" key="1">
    <citation type="submission" date="2020-10" db="EMBL/GenBank/DDBJ databases">
        <authorList>
            <person name="Gilroy R."/>
        </authorList>
    </citation>
    <scope>NUCLEOTIDE SEQUENCE</scope>
    <source>
        <strain evidence="9">CHK176-6737</strain>
    </source>
</reference>
<dbReference type="InterPro" id="IPR040449">
    <property type="entry name" value="Peptidase_S66_N"/>
</dbReference>
<dbReference type="PIRSF" id="PIRSF028757">
    <property type="entry name" value="LD-carboxypeptidase"/>
    <property type="match status" value="1"/>
</dbReference>
<gene>
    <name evidence="9" type="ORF">IAD23_08345</name>
</gene>
<dbReference type="PANTHER" id="PTHR30237">
    <property type="entry name" value="MURAMOYLTETRAPEPTIDE CARBOXYPEPTIDASE"/>
    <property type="match status" value="1"/>
</dbReference>
<dbReference type="GO" id="GO:0008236">
    <property type="term" value="F:serine-type peptidase activity"/>
    <property type="evidence" value="ECO:0007669"/>
    <property type="project" value="UniProtKB-KW"/>
</dbReference>
<protein>
    <submittedName>
        <fullName evidence="9">LD-carboxypeptidase</fullName>
    </submittedName>
</protein>
<accession>A0A9D1SPV0</accession>
<dbReference type="Pfam" id="PF02016">
    <property type="entry name" value="Peptidase_S66"/>
    <property type="match status" value="1"/>
</dbReference>
<sequence length="287" mass="31260">MQVNIAAFSNGSNAVYCSLQQLAPLQAVFAAHGVQTRCGDCLLEDPATPGCTGSAQARAKALNTLFADANIDAILDISGGDAANGMLSYLDYAAIKRQPKPLFGYSDMTCVLNAVYAKCGIETYLYQVRHLTGEFAQAQQARFFSFISGRSNALLAFSHRFYSAQKAMQGVLVGGNLRCFLKLAGTPYFPDCRGKILFLEAYSGDLNRLEAYLHQLAQMGVFRQCSGVLLGTCTQADREYGRENVVQLVSRFANGVSFAATRQVGHGQDSRCVVIGRFYRLEARKGY</sequence>
<dbReference type="PANTHER" id="PTHR30237:SF2">
    <property type="entry name" value="MUREIN TETRAPEPTIDE CARBOXYPEPTIDASE"/>
    <property type="match status" value="1"/>
</dbReference>
<feature type="active site" description="Charge relay system" evidence="6">
    <location>
        <position position="200"/>
    </location>
</feature>
<evidence type="ECO:0000256" key="6">
    <source>
        <dbReference type="PIRSR" id="PIRSR028757-1"/>
    </source>
</evidence>
<evidence type="ECO:0000256" key="2">
    <source>
        <dbReference type="ARBA" id="ARBA00022645"/>
    </source>
</evidence>
<evidence type="ECO:0000256" key="1">
    <source>
        <dbReference type="ARBA" id="ARBA00010233"/>
    </source>
</evidence>
<evidence type="ECO:0000256" key="4">
    <source>
        <dbReference type="ARBA" id="ARBA00022801"/>
    </source>
</evidence>
<name>A0A9D1SPV0_9FIRM</name>
<dbReference type="InterPro" id="IPR027478">
    <property type="entry name" value="LdcA_N"/>
</dbReference>
<evidence type="ECO:0000256" key="3">
    <source>
        <dbReference type="ARBA" id="ARBA00022670"/>
    </source>
</evidence>
<dbReference type="AlphaFoldDB" id="A0A9D1SPV0"/>
<dbReference type="GO" id="GO:0004180">
    <property type="term" value="F:carboxypeptidase activity"/>
    <property type="evidence" value="ECO:0007669"/>
    <property type="project" value="UniProtKB-KW"/>
</dbReference>
<keyword evidence="2" id="KW-0121">Carboxypeptidase</keyword>
<dbReference type="InterPro" id="IPR040921">
    <property type="entry name" value="Peptidase_S66C"/>
</dbReference>
<dbReference type="CDD" id="cd07025">
    <property type="entry name" value="Peptidase_S66"/>
    <property type="match status" value="1"/>
</dbReference>
<evidence type="ECO:0000259" key="8">
    <source>
        <dbReference type="Pfam" id="PF17676"/>
    </source>
</evidence>
<dbReference type="InterPro" id="IPR027461">
    <property type="entry name" value="Carboxypeptidase_A_C_sf"/>
</dbReference>
<feature type="domain" description="LD-carboxypeptidase C-terminal" evidence="8">
    <location>
        <begin position="169"/>
        <end position="280"/>
    </location>
</feature>
<evidence type="ECO:0000256" key="5">
    <source>
        <dbReference type="ARBA" id="ARBA00022825"/>
    </source>
</evidence>
<dbReference type="InterPro" id="IPR003507">
    <property type="entry name" value="S66_fam"/>
</dbReference>
<feature type="active site" description="Nucleophile" evidence="6">
    <location>
        <position position="106"/>
    </location>
</feature>
<dbReference type="Gene3D" id="3.50.30.60">
    <property type="entry name" value="LD-carboxypeptidase A C-terminal domain-like"/>
    <property type="match status" value="1"/>
</dbReference>
<comment type="similarity">
    <text evidence="1">Belongs to the peptidase S66 family.</text>
</comment>
<comment type="caution">
    <text evidence="9">The sequence shown here is derived from an EMBL/GenBank/DDBJ whole genome shotgun (WGS) entry which is preliminary data.</text>
</comment>
<proteinExistence type="inferred from homology"/>